<protein>
    <submittedName>
        <fullName evidence="1">Uncharacterized protein</fullName>
    </submittedName>
</protein>
<dbReference type="AlphaFoldDB" id="A0A820D1Y9"/>
<name>A0A820D1Y9_9BILA</name>
<dbReference type="Proteomes" id="UP000663823">
    <property type="component" value="Unassembled WGS sequence"/>
</dbReference>
<dbReference type="EMBL" id="CAJOAX010026595">
    <property type="protein sequence ID" value="CAF4227386.1"/>
    <property type="molecule type" value="Genomic_DNA"/>
</dbReference>
<reference evidence="1" key="1">
    <citation type="submission" date="2021-02" db="EMBL/GenBank/DDBJ databases">
        <authorList>
            <person name="Nowell W R."/>
        </authorList>
    </citation>
    <scope>NUCLEOTIDE SEQUENCE</scope>
</reference>
<organism evidence="1 2">
    <name type="scientific">Rotaria sordida</name>
    <dbReference type="NCBI Taxonomy" id="392033"/>
    <lineage>
        <taxon>Eukaryota</taxon>
        <taxon>Metazoa</taxon>
        <taxon>Spiralia</taxon>
        <taxon>Gnathifera</taxon>
        <taxon>Rotifera</taxon>
        <taxon>Eurotatoria</taxon>
        <taxon>Bdelloidea</taxon>
        <taxon>Philodinida</taxon>
        <taxon>Philodinidae</taxon>
        <taxon>Rotaria</taxon>
    </lineage>
</organism>
<accession>A0A820D1Y9</accession>
<sequence>LYGNATNLLFWSSGIAYDLHTGDLYVENPANQRVMKYSYGALNGTIFAQNNE</sequence>
<evidence type="ECO:0000313" key="2">
    <source>
        <dbReference type="Proteomes" id="UP000663823"/>
    </source>
</evidence>
<gene>
    <name evidence="1" type="ORF">OTI717_LOCUS39604</name>
</gene>
<proteinExistence type="predicted"/>
<feature type="non-terminal residue" evidence="1">
    <location>
        <position position="1"/>
    </location>
</feature>
<comment type="caution">
    <text evidence="1">The sequence shown here is derived from an EMBL/GenBank/DDBJ whole genome shotgun (WGS) entry which is preliminary data.</text>
</comment>
<evidence type="ECO:0000313" key="1">
    <source>
        <dbReference type="EMBL" id="CAF4227386.1"/>
    </source>
</evidence>